<comment type="pathway">
    <text evidence="1">Cofactor biosynthesis; molybdopterin biosynthesis.</text>
</comment>
<evidence type="ECO:0000256" key="5">
    <source>
        <dbReference type="ARBA" id="ARBA00022679"/>
    </source>
</evidence>
<sequence length="152" mass="17249">MSIYISVQQHDFTVADEYAALNNDTACRTSCGAVVMFSGLVRELANTTLTAMTLEHYPGMTEQALQQIAEQAQQRWQLGTVRIIHRIGRLLPNDQIVFVGVSSPHRLAAFEAAQFIMDYLKNTAPFWKKEHTSEQDYWVEAKASDQAAIKRW</sequence>
<dbReference type="RefSeq" id="WP_070049740.1">
    <property type="nucleotide sequence ID" value="NZ_CBCSDO010000010.1"/>
</dbReference>
<dbReference type="AlphaFoldDB" id="A0A1E7Q7R2"/>
<dbReference type="Proteomes" id="UP000242258">
    <property type="component" value="Unassembled WGS sequence"/>
</dbReference>
<dbReference type="GO" id="GO:0030366">
    <property type="term" value="F:molybdopterin synthase activity"/>
    <property type="evidence" value="ECO:0007669"/>
    <property type="project" value="UniProtKB-EC"/>
</dbReference>
<evidence type="ECO:0000256" key="8">
    <source>
        <dbReference type="ARBA" id="ARBA00029745"/>
    </source>
</evidence>
<name>A0A1E7Q7R2_9GAMM</name>
<keyword evidence="14" id="KW-1185">Reference proteome</keyword>
<dbReference type="PANTHER" id="PTHR23404">
    <property type="entry name" value="MOLYBDOPTERIN SYNTHASE RELATED"/>
    <property type="match status" value="1"/>
</dbReference>
<gene>
    <name evidence="13" type="ORF">BI198_11885</name>
</gene>
<evidence type="ECO:0000256" key="10">
    <source>
        <dbReference type="ARBA" id="ARBA00030781"/>
    </source>
</evidence>
<evidence type="ECO:0000313" key="14">
    <source>
        <dbReference type="Proteomes" id="UP000242258"/>
    </source>
</evidence>
<evidence type="ECO:0000256" key="2">
    <source>
        <dbReference type="ARBA" id="ARBA00005426"/>
    </source>
</evidence>
<dbReference type="UniPathway" id="UPA00344"/>
<comment type="caution">
    <text evidence="13">The sequence shown here is derived from an EMBL/GenBank/DDBJ whole genome shotgun (WGS) entry which is preliminary data.</text>
</comment>
<dbReference type="SUPFAM" id="SSF54690">
    <property type="entry name" value="Molybdopterin synthase subunit MoaE"/>
    <property type="match status" value="1"/>
</dbReference>
<dbReference type="NCBIfam" id="NF007959">
    <property type="entry name" value="PRK10678.1"/>
    <property type="match status" value="1"/>
</dbReference>
<accession>A0A1E7Q7R2</accession>
<comment type="subunit">
    <text evidence="7">Heterotetramer of 2 MoaD subunits and 2 MoaE subunits. Also stable as homodimer. The enzyme changes between these two forms during catalysis.</text>
</comment>
<dbReference type="STRING" id="1628148.BI198_11885"/>
<evidence type="ECO:0000256" key="6">
    <source>
        <dbReference type="ARBA" id="ARBA00023150"/>
    </source>
</evidence>
<evidence type="ECO:0000256" key="3">
    <source>
        <dbReference type="ARBA" id="ARBA00011950"/>
    </source>
</evidence>
<reference evidence="14" key="1">
    <citation type="submission" date="2016-09" db="EMBL/GenBank/DDBJ databases">
        <authorList>
            <person name="Wan X."/>
            <person name="Hou S."/>
        </authorList>
    </citation>
    <scope>NUCLEOTIDE SEQUENCE [LARGE SCALE GENOMIC DNA]</scope>
    <source>
        <strain evidence="14">KH87</strain>
    </source>
</reference>
<dbReference type="InterPro" id="IPR036563">
    <property type="entry name" value="MoaE_sf"/>
</dbReference>
<comment type="catalytic activity">
    <reaction evidence="12">
        <text>2 [molybdopterin-synthase sulfur-carrier protein]-C-terminal-Gly-aminoethanethioate + cyclic pyranopterin phosphate + H2O = molybdopterin + 2 [molybdopterin-synthase sulfur-carrier protein]-C-terminal Gly-Gly + 2 H(+)</text>
        <dbReference type="Rhea" id="RHEA:26333"/>
        <dbReference type="Rhea" id="RHEA-COMP:12202"/>
        <dbReference type="Rhea" id="RHEA-COMP:19907"/>
        <dbReference type="ChEBI" id="CHEBI:15377"/>
        <dbReference type="ChEBI" id="CHEBI:15378"/>
        <dbReference type="ChEBI" id="CHEBI:58698"/>
        <dbReference type="ChEBI" id="CHEBI:59648"/>
        <dbReference type="ChEBI" id="CHEBI:90778"/>
        <dbReference type="ChEBI" id="CHEBI:232372"/>
        <dbReference type="EC" id="2.8.1.12"/>
    </reaction>
</comment>
<dbReference type="Pfam" id="PF02391">
    <property type="entry name" value="MoaE"/>
    <property type="match status" value="1"/>
</dbReference>
<dbReference type="GO" id="GO:0006777">
    <property type="term" value="P:Mo-molybdopterin cofactor biosynthetic process"/>
    <property type="evidence" value="ECO:0007669"/>
    <property type="project" value="UniProtKB-KW"/>
</dbReference>
<dbReference type="Gene3D" id="3.90.1170.40">
    <property type="entry name" value="Molybdopterin biosynthesis MoaE subunit"/>
    <property type="match status" value="1"/>
</dbReference>
<proteinExistence type="inferred from homology"/>
<evidence type="ECO:0000256" key="7">
    <source>
        <dbReference type="ARBA" id="ARBA00026066"/>
    </source>
</evidence>
<comment type="similarity">
    <text evidence="2">Belongs to the MoaE family.</text>
</comment>
<dbReference type="EMBL" id="MKEK01000001">
    <property type="protein sequence ID" value="OEY70186.1"/>
    <property type="molecule type" value="Genomic_DNA"/>
</dbReference>
<evidence type="ECO:0000256" key="1">
    <source>
        <dbReference type="ARBA" id="ARBA00005046"/>
    </source>
</evidence>
<dbReference type="CDD" id="cd00756">
    <property type="entry name" value="MoaE"/>
    <property type="match status" value="1"/>
</dbReference>
<evidence type="ECO:0000256" key="11">
    <source>
        <dbReference type="ARBA" id="ARBA00032474"/>
    </source>
</evidence>
<evidence type="ECO:0000256" key="4">
    <source>
        <dbReference type="ARBA" id="ARBA00013858"/>
    </source>
</evidence>
<keyword evidence="6" id="KW-0501">Molybdenum cofactor biosynthesis</keyword>
<evidence type="ECO:0000313" key="13">
    <source>
        <dbReference type="EMBL" id="OEY70186.1"/>
    </source>
</evidence>
<dbReference type="OrthoDB" id="9803224at2"/>
<protein>
    <recommendedName>
        <fullName evidence="4">Molybdopterin synthase catalytic subunit</fullName>
        <ecNumber evidence="3">2.8.1.12</ecNumber>
    </recommendedName>
    <alternativeName>
        <fullName evidence="10">MPT synthase subunit 2</fullName>
    </alternativeName>
    <alternativeName>
        <fullName evidence="8">Molybdenum cofactor biosynthesis protein E</fullName>
    </alternativeName>
    <alternativeName>
        <fullName evidence="9">Molybdopterin-converting factor large subunit</fullName>
    </alternativeName>
    <alternativeName>
        <fullName evidence="11">Molybdopterin-converting factor subunit 2</fullName>
    </alternativeName>
</protein>
<organism evidence="13 14">
    <name type="scientific">Rheinheimera salexigens</name>
    <dbReference type="NCBI Taxonomy" id="1628148"/>
    <lineage>
        <taxon>Bacteria</taxon>
        <taxon>Pseudomonadati</taxon>
        <taxon>Pseudomonadota</taxon>
        <taxon>Gammaproteobacteria</taxon>
        <taxon>Chromatiales</taxon>
        <taxon>Chromatiaceae</taxon>
        <taxon>Rheinheimera</taxon>
    </lineage>
</organism>
<dbReference type="FunFam" id="3.90.1170.40:FF:000001">
    <property type="entry name" value="Molybdopterin synthase catalytic subunit MoaE"/>
    <property type="match status" value="1"/>
</dbReference>
<dbReference type="InterPro" id="IPR003448">
    <property type="entry name" value="Mopterin_biosynth_MoaE"/>
</dbReference>
<keyword evidence="5" id="KW-0808">Transferase</keyword>
<evidence type="ECO:0000256" key="9">
    <source>
        <dbReference type="ARBA" id="ARBA00030407"/>
    </source>
</evidence>
<evidence type="ECO:0000256" key="12">
    <source>
        <dbReference type="ARBA" id="ARBA00049878"/>
    </source>
</evidence>
<dbReference type="EC" id="2.8.1.12" evidence="3"/>